<keyword evidence="10" id="KW-1185">Reference proteome</keyword>
<evidence type="ECO:0000313" key="10">
    <source>
        <dbReference type="Proteomes" id="UP001069145"/>
    </source>
</evidence>
<dbReference type="PANTHER" id="PTHR30028">
    <property type="entry name" value="UPF0014 INNER MEMBRANE PROTEIN YBBM-RELATED"/>
    <property type="match status" value="1"/>
</dbReference>
<keyword evidence="4 6" id="KW-1133">Transmembrane helix</keyword>
<reference evidence="8 9" key="1">
    <citation type="submission" date="2020-12" db="EMBL/GenBank/DDBJ databases">
        <title>FDA dAtabase for Regulatory Grade micrObial Sequences (FDA-ARGOS): Supporting development and validation of Infectious Disease Dx tests.</title>
        <authorList>
            <person name="Sproer C."/>
            <person name="Gronow S."/>
            <person name="Severitt S."/>
            <person name="Schroder I."/>
            <person name="Tallon L."/>
            <person name="Sadzewicz L."/>
            <person name="Zhao X."/>
            <person name="Boylan J."/>
            <person name="Ott S."/>
            <person name="Bowen H."/>
            <person name="Vavikolanu K."/>
            <person name="Mehta A."/>
            <person name="Aluvathingal J."/>
            <person name="Nadendla S."/>
            <person name="Lowell S."/>
            <person name="Myers T."/>
            <person name="Yan Y."/>
            <person name="Sichtig H."/>
        </authorList>
    </citation>
    <scope>NUCLEOTIDE SEQUENCE [LARGE SCALE GENOMIC DNA]</scope>
    <source>
        <strain evidence="8 9">FDAARGOS_911</strain>
    </source>
</reference>
<feature type="transmembrane region" description="Helical" evidence="6">
    <location>
        <begin position="123"/>
        <end position="142"/>
    </location>
</feature>
<dbReference type="Proteomes" id="UP000594771">
    <property type="component" value="Chromosome"/>
</dbReference>
<accession>A0A109REW0</accession>
<evidence type="ECO:0000256" key="6">
    <source>
        <dbReference type="SAM" id="Phobius"/>
    </source>
</evidence>
<name>A0A109REW0_9LACT</name>
<evidence type="ECO:0000256" key="2">
    <source>
        <dbReference type="ARBA" id="ARBA00005268"/>
    </source>
</evidence>
<evidence type="ECO:0000256" key="5">
    <source>
        <dbReference type="ARBA" id="ARBA00023136"/>
    </source>
</evidence>
<dbReference type="GO" id="GO:0005886">
    <property type="term" value="C:plasma membrane"/>
    <property type="evidence" value="ECO:0007669"/>
    <property type="project" value="TreeGrafter"/>
</dbReference>
<dbReference type="Pfam" id="PF03649">
    <property type="entry name" value="UPF0014"/>
    <property type="match status" value="1"/>
</dbReference>
<evidence type="ECO:0000313" key="8">
    <source>
        <dbReference type="EMBL" id="QPS01696.1"/>
    </source>
</evidence>
<dbReference type="Proteomes" id="UP001069145">
    <property type="component" value="Unassembled WGS sequence"/>
</dbReference>
<proteinExistence type="inferred from homology"/>
<reference evidence="7" key="2">
    <citation type="submission" date="2022-09" db="EMBL/GenBank/DDBJ databases">
        <title>Aerococcus urinae taxonomy study.</title>
        <authorList>
            <person name="Christensen J."/>
            <person name="Senneby E."/>
        </authorList>
    </citation>
    <scope>NUCLEOTIDE SEQUENCE</scope>
    <source>
        <strain evidence="7">NLD-066-U95</strain>
    </source>
</reference>
<dbReference type="KEGG" id="aun:AWM73_08930"/>
<comment type="similarity">
    <text evidence="2">Belongs to the UPF0014 family.</text>
</comment>
<dbReference type="AlphaFoldDB" id="A0A109REW0"/>
<feature type="transmembrane region" description="Helical" evidence="6">
    <location>
        <begin position="39"/>
        <end position="57"/>
    </location>
</feature>
<evidence type="ECO:0000313" key="7">
    <source>
        <dbReference type="EMBL" id="MCY3053599.1"/>
    </source>
</evidence>
<feature type="transmembrane region" description="Helical" evidence="6">
    <location>
        <begin position="191"/>
        <end position="209"/>
    </location>
</feature>
<dbReference type="RefSeq" id="WP_060779021.1">
    <property type="nucleotide sequence ID" value="NZ_CAJHLF010000006.1"/>
</dbReference>
<protein>
    <submittedName>
        <fullName evidence="8">Iron export ABC transporter permease subunit FetB</fullName>
    </submittedName>
</protein>
<sequence>MENVSMTPIALAFSFSLVLISLAISYFNQLKLEKAILTAGIRIVIQLSIAALIFQFIFTKDNFYLSALLLLMMLVIAAWNASKRGGQIKGRFWIALVTLMVTEGVTLFVFVGSGAVQWTPSQVIPISGMIIGNAMNAVGLVYSDLLTYFSDQSQAILERLALGASPRQASQGLIRQTIADGMIPTIDGAKTTGIVTLPGMMMGLLFAGVDPMTAVLYQSIVMFMTLSTAAITTFVSSLLTYRKFFTDRELLIRRHSSDK</sequence>
<keyword evidence="5 6" id="KW-0472">Membrane</keyword>
<dbReference type="GeneID" id="35767495"/>
<evidence type="ECO:0000313" key="9">
    <source>
        <dbReference type="Proteomes" id="UP000594771"/>
    </source>
</evidence>
<feature type="transmembrane region" description="Helical" evidence="6">
    <location>
        <begin position="215"/>
        <end position="241"/>
    </location>
</feature>
<feature type="transmembrane region" description="Helical" evidence="6">
    <location>
        <begin position="6"/>
        <end position="27"/>
    </location>
</feature>
<gene>
    <name evidence="8" type="primary">fetB</name>
    <name evidence="8" type="ORF">I6G68_01080</name>
    <name evidence="7" type="ORF">ODY43_06315</name>
</gene>
<dbReference type="PANTHER" id="PTHR30028:SF0">
    <property type="entry name" value="PROTEIN ALUMINUM SENSITIVE 3"/>
    <property type="match status" value="1"/>
</dbReference>
<dbReference type="EMBL" id="CP065662">
    <property type="protein sequence ID" value="QPS01696.1"/>
    <property type="molecule type" value="Genomic_DNA"/>
</dbReference>
<organism evidence="8 9">
    <name type="scientific">Aerococcus urinae</name>
    <dbReference type="NCBI Taxonomy" id="1376"/>
    <lineage>
        <taxon>Bacteria</taxon>
        <taxon>Bacillati</taxon>
        <taxon>Bacillota</taxon>
        <taxon>Bacilli</taxon>
        <taxon>Lactobacillales</taxon>
        <taxon>Aerococcaceae</taxon>
        <taxon>Aerococcus</taxon>
    </lineage>
</organism>
<keyword evidence="3 6" id="KW-0812">Transmembrane</keyword>
<dbReference type="EMBL" id="JAOTML010000006">
    <property type="protein sequence ID" value="MCY3053599.1"/>
    <property type="molecule type" value="Genomic_DNA"/>
</dbReference>
<evidence type="ECO:0000256" key="1">
    <source>
        <dbReference type="ARBA" id="ARBA00004141"/>
    </source>
</evidence>
<comment type="subcellular location">
    <subcellularLocation>
        <location evidence="1">Membrane</location>
        <topology evidence="1">Multi-pass membrane protein</topology>
    </subcellularLocation>
</comment>
<feature type="transmembrane region" description="Helical" evidence="6">
    <location>
        <begin position="92"/>
        <end position="111"/>
    </location>
</feature>
<evidence type="ECO:0000256" key="3">
    <source>
        <dbReference type="ARBA" id="ARBA00022692"/>
    </source>
</evidence>
<dbReference type="InterPro" id="IPR005226">
    <property type="entry name" value="UPF0014_fam"/>
</dbReference>
<evidence type="ECO:0000256" key="4">
    <source>
        <dbReference type="ARBA" id="ARBA00022989"/>
    </source>
</evidence>
<feature type="transmembrane region" description="Helical" evidence="6">
    <location>
        <begin position="63"/>
        <end position="80"/>
    </location>
</feature>
<dbReference type="OrthoDB" id="9791807at2"/>